<reference evidence="2 3" key="1">
    <citation type="journal article" date="2019" name="Nat. Ecol. Evol.">
        <title>Megaphylogeny resolves global patterns of mushroom evolution.</title>
        <authorList>
            <person name="Varga T."/>
            <person name="Krizsan K."/>
            <person name="Foldi C."/>
            <person name="Dima B."/>
            <person name="Sanchez-Garcia M."/>
            <person name="Sanchez-Ramirez S."/>
            <person name="Szollosi G.J."/>
            <person name="Szarkandi J.G."/>
            <person name="Papp V."/>
            <person name="Albert L."/>
            <person name="Andreopoulos W."/>
            <person name="Angelini C."/>
            <person name="Antonin V."/>
            <person name="Barry K.W."/>
            <person name="Bougher N.L."/>
            <person name="Buchanan P."/>
            <person name="Buyck B."/>
            <person name="Bense V."/>
            <person name="Catcheside P."/>
            <person name="Chovatia M."/>
            <person name="Cooper J."/>
            <person name="Damon W."/>
            <person name="Desjardin D."/>
            <person name="Finy P."/>
            <person name="Geml J."/>
            <person name="Haridas S."/>
            <person name="Hughes K."/>
            <person name="Justo A."/>
            <person name="Karasinski D."/>
            <person name="Kautmanova I."/>
            <person name="Kiss B."/>
            <person name="Kocsube S."/>
            <person name="Kotiranta H."/>
            <person name="LaButti K.M."/>
            <person name="Lechner B.E."/>
            <person name="Liimatainen K."/>
            <person name="Lipzen A."/>
            <person name="Lukacs Z."/>
            <person name="Mihaltcheva S."/>
            <person name="Morgado L.N."/>
            <person name="Niskanen T."/>
            <person name="Noordeloos M.E."/>
            <person name="Ohm R.A."/>
            <person name="Ortiz-Santana B."/>
            <person name="Ovrebo C."/>
            <person name="Racz N."/>
            <person name="Riley R."/>
            <person name="Savchenko A."/>
            <person name="Shiryaev A."/>
            <person name="Soop K."/>
            <person name="Spirin V."/>
            <person name="Szebenyi C."/>
            <person name="Tomsovsky M."/>
            <person name="Tulloss R.E."/>
            <person name="Uehling J."/>
            <person name="Grigoriev I.V."/>
            <person name="Vagvolgyi C."/>
            <person name="Papp T."/>
            <person name="Martin F.M."/>
            <person name="Miettinen O."/>
            <person name="Hibbett D.S."/>
            <person name="Nagy L.G."/>
        </authorList>
    </citation>
    <scope>NUCLEOTIDE SEQUENCE [LARGE SCALE GENOMIC DNA]</scope>
    <source>
        <strain evidence="2 3">CBS 121175</strain>
    </source>
</reference>
<accession>A0A5C3KD17</accession>
<name>A0A5C3KD17_COPMA</name>
<dbReference type="AlphaFoldDB" id="A0A5C3KD17"/>
<sequence length="165" mass="17953">MPRNPTGRMNLLCSTISYALAKTSSRSSSWNDRGRLAPPPKNGVLPPQLMPLQIIPNLRLSSSSSASSERGRGRELGVRLPFPPLPPPLPEPGKSGFRLLLQLMPLQMGPSLKRRLSSSGSASSERGRGCDATELVGSIKTGVLSRVRRPEDDSLREREEGNERT</sequence>
<feature type="compositionally biased region" description="Low complexity" evidence="1">
    <location>
        <begin position="59"/>
        <end position="68"/>
    </location>
</feature>
<feature type="compositionally biased region" description="Basic and acidic residues" evidence="1">
    <location>
        <begin position="148"/>
        <end position="165"/>
    </location>
</feature>
<gene>
    <name evidence="2" type="ORF">FA15DRAFT_675652</name>
</gene>
<feature type="region of interest" description="Disordered" evidence="1">
    <location>
        <begin position="59"/>
        <end position="96"/>
    </location>
</feature>
<feature type="compositionally biased region" description="Low complexity" evidence="1">
    <location>
        <begin position="112"/>
        <end position="124"/>
    </location>
</feature>
<evidence type="ECO:0000313" key="2">
    <source>
        <dbReference type="EMBL" id="TFK17959.1"/>
    </source>
</evidence>
<feature type="region of interest" description="Disordered" evidence="1">
    <location>
        <begin position="112"/>
        <end position="165"/>
    </location>
</feature>
<organism evidence="2 3">
    <name type="scientific">Coprinopsis marcescibilis</name>
    <name type="common">Agaric fungus</name>
    <name type="synonym">Psathyrella marcescibilis</name>
    <dbReference type="NCBI Taxonomy" id="230819"/>
    <lineage>
        <taxon>Eukaryota</taxon>
        <taxon>Fungi</taxon>
        <taxon>Dikarya</taxon>
        <taxon>Basidiomycota</taxon>
        <taxon>Agaricomycotina</taxon>
        <taxon>Agaricomycetes</taxon>
        <taxon>Agaricomycetidae</taxon>
        <taxon>Agaricales</taxon>
        <taxon>Agaricineae</taxon>
        <taxon>Psathyrellaceae</taxon>
        <taxon>Coprinopsis</taxon>
    </lineage>
</organism>
<dbReference type="EMBL" id="ML210445">
    <property type="protein sequence ID" value="TFK17959.1"/>
    <property type="molecule type" value="Genomic_DNA"/>
</dbReference>
<dbReference type="Proteomes" id="UP000307440">
    <property type="component" value="Unassembled WGS sequence"/>
</dbReference>
<evidence type="ECO:0000313" key="3">
    <source>
        <dbReference type="Proteomes" id="UP000307440"/>
    </source>
</evidence>
<proteinExistence type="predicted"/>
<evidence type="ECO:0000256" key="1">
    <source>
        <dbReference type="SAM" id="MobiDB-lite"/>
    </source>
</evidence>
<keyword evidence="3" id="KW-1185">Reference proteome</keyword>
<protein>
    <submittedName>
        <fullName evidence="2">Uncharacterized protein</fullName>
    </submittedName>
</protein>
<feature type="compositionally biased region" description="Pro residues" evidence="1">
    <location>
        <begin position="81"/>
        <end position="91"/>
    </location>
</feature>
<feature type="region of interest" description="Disordered" evidence="1">
    <location>
        <begin position="27"/>
        <end position="47"/>
    </location>
</feature>